<protein>
    <submittedName>
        <fullName evidence="1">Uncharacterized protein</fullName>
    </submittedName>
</protein>
<dbReference type="AlphaFoldDB" id="A0A9P7BTY3"/>
<comment type="caution">
    <text evidence="1">The sequence shown here is derived from an EMBL/GenBank/DDBJ whole genome shotgun (WGS) entry which is preliminary data.</text>
</comment>
<evidence type="ECO:0000313" key="2">
    <source>
        <dbReference type="Proteomes" id="UP000716291"/>
    </source>
</evidence>
<sequence length="70" mass="8078">MGETYYFLSNDEHHKSVIPKINCINEFDVDGSKIKAAVQEKKDDEYEEADVDEWGFVAVTNGKFYNTIIK</sequence>
<organism evidence="1 2">
    <name type="scientific">Rhizopus oryzae</name>
    <name type="common">Mucormycosis agent</name>
    <name type="synonym">Rhizopus arrhizus var. delemar</name>
    <dbReference type="NCBI Taxonomy" id="64495"/>
    <lineage>
        <taxon>Eukaryota</taxon>
        <taxon>Fungi</taxon>
        <taxon>Fungi incertae sedis</taxon>
        <taxon>Mucoromycota</taxon>
        <taxon>Mucoromycotina</taxon>
        <taxon>Mucoromycetes</taxon>
        <taxon>Mucorales</taxon>
        <taxon>Mucorineae</taxon>
        <taxon>Rhizopodaceae</taxon>
        <taxon>Rhizopus</taxon>
    </lineage>
</organism>
<evidence type="ECO:0000313" key="1">
    <source>
        <dbReference type="EMBL" id="KAG1310010.1"/>
    </source>
</evidence>
<proteinExistence type="predicted"/>
<dbReference type="Proteomes" id="UP000716291">
    <property type="component" value="Unassembled WGS sequence"/>
</dbReference>
<reference evidence="1" key="1">
    <citation type="journal article" date="2020" name="Microb. Genom.">
        <title>Genetic diversity of clinical and environmental Mucorales isolates obtained from an investigation of mucormycosis cases among solid organ transplant recipients.</title>
        <authorList>
            <person name="Nguyen M.H."/>
            <person name="Kaul D."/>
            <person name="Muto C."/>
            <person name="Cheng S.J."/>
            <person name="Richter R.A."/>
            <person name="Bruno V.M."/>
            <person name="Liu G."/>
            <person name="Beyhan S."/>
            <person name="Sundermann A.J."/>
            <person name="Mounaud S."/>
            <person name="Pasculle A.W."/>
            <person name="Nierman W.C."/>
            <person name="Driscoll E."/>
            <person name="Cumbie R."/>
            <person name="Clancy C.J."/>
            <person name="Dupont C.L."/>
        </authorList>
    </citation>
    <scope>NUCLEOTIDE SEQUENCE</scope>
    <source>
        <strain evidence="1">GL11</strain>
    </source>
</reference>
<dbReference type="EMBL" id="JAANQT010000560">
    <property type="protein sequence ID" value="KAG1310010.1"/>
    <property type="molecule type" value="Genomic_DNA"/>
</dbReference>
<accession>A0A9P7BTY3</accession>
<gene>
    <name evidence="1" type="ORF">G6F64_004874</name>
</gene>
<keyword evidence="2" id="KW-1185">Reference proteome</keyword>
<name>A0A9P7BTY3_RHIOR</name>